<evidence type="ECO:0000313" key="3">
    <source>
        <dbReference type="Proteomes" id="UP000756860"/>
    </source>
</evidence>
<protein>
    <submittedName>
        <fullName evidence="2">DNA polymerase III subunit epsilon</fullName>
    </submittedName>
</protein>
<evidence type="ECO:0000259" key="1">
    <source>
        <dbReference type="SMART" id="SM00479"/>
    </source>
</evidence>
<dbReference type="CDD" id="cd06127">
    <property type="entry name" value="DEDDh"/>
    <property type="match status" value="1"/>
</dbReference>
<dbReference type="Gene3D" id="3.30.420.10">
    <property type="entry name" value="Ribonuclease H-like superfamily/Ribonuclease H"/>
    <property type="match status" value="1"/>
</dbReference>
<sequence>MNSLEAEIAVTSLNATGDYKVLRRMNLSQDNRFAGKVIANPRIGLCLDTETTGLNPACDKIIELGIVAFQYDPLTAGIIKIIDRYAGFEDPGFPLSAETTAITGITDEMVSGQSFDNAQVCRLADQASLVIAHNAAFDRKFVEARFPVFSKVPWGCSMTQVDWQAERISTRVLEYLLFKFGWFINAHRALDDAEGLLGILLESLPVSGTPIFKVLLERYDEVTAKVCAVGAPYEKKDVLKQRGYRWNDGAQGGCKAWWTSVPGDMEREELTWLANEVYPRGITDSVEITRVDALDRFSIRER</sequence>
<dbReference type="EMBL" id="JAHCVK010000001">
    <property type="protein sequence ID" value="MBT0652556.1"/>
    <property type="molecule type" value="Genomic_DNA"/>
</dbReference>
<dbReference type="Proteomes" id="UP000756860">
    <property type="component" value="Unassembled WGS sequence"/>
</dbReference>
<dbReference type="PANTHER" id="PTHR30231:SF37">
    <property type="entry name" value="EXODEOXYRIBONUCLEASE 10"/>
    <property type="match status" value="1"/>
</dbReference>
<reference evidence="2 3" key="1">
    <citation type="submission" date="2021-05" db="EMBL/GenBank/DDBJ databases">
        <title>The draft genome of Geobacter luticola JCM 17780.</title>
        <authorList>
            <person name="Xu Z."/>
            <person name="Masuda Y."/>
            <person name="Itoh H."/>
            <person name="Senoo K."/>
        </authorList>
    </citation>
    <scope>NUCLEOTIDE SEQUENCE [LARGE SCALE GENOMIC DNA]</scope>
    <source>
        <strain evidence="2 3">JCM 17780</strain>
    </source>
</reference>
<dbReference type="InterPro" id="IPR036397">
    <property type="entry name" value="RNaseH_sf"/>
</dbReference>
<accession>A0ABS5SB28</accession>
<organism evidence="2 3">
    <name type="scientific">Geomobilimonas luticola</name>
    <dbReference type="NCBI Taxonomy" id="1114878"/>
    <lineage>
        <taxon>Bacteria</taxon>
        <taxon>Pseudomonadati</taxon>
        <taxon>Thermodesulfobacteriota</taxon>
        <taxon>Desulfuromonadia</taxon>
        <taxon>Geobacterales</taxon>
        <taxon>Geobacteraceae</taxon>
        <taxon>Geomobilimonas</taxon>
    </lineage>
</organism>
<dbReference type="SUPFAM" id="SSF53098">
    <property type="entry name" value="Ribonuclease H-like"/>
    <property type="match status" value="1"/>
</dbReference>
<gene>
    <name evidence="2" type="ORF">KI810_05775</name>
</gene>
<evidence type="ECO:0000313" key="2">
    <source>
        <dbReference type="EMBL" id="MBT0652556.1"/>
    </source>
</evidence>
<dbReference type="InterPro" id="IPR012337">
    <property type="entry name" value="RNaseH-like_sf"/>
</dbReference>
<feature type="domain" description="Exonuclease" evidence="1">
    <location>
        <begin position="45"/>
        <end position="209"/>
    </location>
</feature>
<keyword evidence="3" id="KW-1185">Reference proteome</keyword>
<name>A0ABS5SB28_9BACT</name>
<dbReference type="PANTHER" id="PTHR30231">
    <property type="entry name" value="DNA POLYMERASE III SUBUNIT EPSILON"/>
    <property type="match status" value="1"/>
</dbReference>
<comment type="caution">
    <text evidence="2">The sequence shown here is derived from an EMBL/GenBank/DDBJ whole genome shotgun (WGS) entry which is preliminary data.</text>
</comment>
<dbReference type="SMART" id="SM00479">
    <property type="entry name" value="EXOIII"/>
    <property type="match status" value="1"/>
</dbReference>
<proteinExistence type="predicted"/>
<dbReference type="Pfam" id="PF00929">
    <property type="entry name" value="RNase_T"/>
    <property type="match status" value="1"/>
</dbReference>
<dbReference type="NCBIfam" id="NF006615">
    <property type="entry name" value="PRK09182.1"/>
    <property type="match status" value="1"/>
</dbReference>
<dbReference type="InterPro" id="IPR013520">
    <property type="entry name" value="Ribonucl_H"/>
</dbReference>